<accession>A0A895XTE8</accession>
<proteinExistence type="predicted"/>
<keyword evidence="6" id="KW-1185">Reference proteome</keyword>
<dbReference type="PROSITE" id="PS51257">
    <property type="entry name" value="PROKAR_LIPOPROTEIN"/>
    <property type="match status" value="1"/>
</dbReference>
<evidence type="ECO:0000313" key="6">
    <source>
        <dbReference type="Proteomes" id="UP000662939"/>
    </source>
</evidence>
<name>A0A895XTE8_9ACTN</name>
<dbReference type="AlphaFoldDB" id="A0A895XTE8"/>
<dbReference type="EMBL" id="CP070496">
    <property type="protein sequence ID" value="QSB06763.1"/>
    <property type="molecule type" value="Genomic_DNA"/>
</dbReference>
<feature type="signal peptide" evidence="3">
    <location>
        <begin position="1"/>
        <end position="26"/>
    </location>
</feature>
<gene>
    <name evidence="5" type="ORF">JQS30_07710</name>
</gene>
<evidence type="ECO:0000256" key="1">
    <source>
        <dbReference type="ARBA" id="ARBA00022729"/>
    </source>
</evidence>
<evidence type="ECO:0000259" key="4">
    <source>
        <dbReference type="SMART" id="SM00062"/>
    </source>
</evidence>
<organism evidence="5 6">
    <name type="scientific">Natronoglycomyces albus</name>
    <dbReference type="NCBI Taxonomy" id="2811108"/>
    <lineage>
        <taxon>Bacteria</taxon>
        <taxon>Bacillati</taxon>
        <taxon>Actinomycetota</taxon>
        <taxon>Actinomycetes</taxon>
        <taxon>Glycomycetales</taxon>
        <taxon>Glycomycetaceae</taxon>
        <taxon>Natronoglycomyces</taxon>
    </lineage>
</organism>
<dbReference type="PANTHER" id="PTHR35936">
    <property type="entry name" value="MEMBRANE-BOUND LYTIC MUREIN TRANSGLYCOSYLASE F"/>
    <property type="match status" value="1"/>
</dbReference>
<dbReference type="SUPFAM" id="SSF53850">
    <property type="entry name" value="Periplasmic binding protein-like II"/>
    <property type="match status" value="1"/>
</dbReference>
<dbReference type="Gene3D" id="3.40.190.10">
    <property type="entry name" value="Periplasmic binding protein-like II"/>
    <property type="match status" value="2"/>
</dbReference>
<feature type="chain" id="PRO_5038428135" evidence="3">
    <location>
        <begin position="27"/>
        <end position="297"/>
    </location>
</feature>
<dbReference type="SMART" id="SM00062">
    <property type="entry name" value="PBPb"/>
    <property type="match status" value="1"/>
</dbReference>
<dbReference type="RefSeq" id="WP_213172772.1">
    <property type="nucleotide sequence ID" value="NZ_CP070496.1"/>
</dbReference>
<dbReference type="CDD" id="cd13530">
    <property type="entry name" value="PBP2_peptides_like"/>
    <property type="match status" value="1"/>
</dbReference>
<keyword evidence="1 3" id="KW-0732">Signal</keyword>
<dbReference type="Proteomes" id="UP000662939">
    <property type="component" value="Chromosome"/>
</dbReference>
<evidence type="ECO:0000313" key="5">
    <source>
        <dbReference type="EMBL" id="QSB06763.1"/>
    </source>
</evidence>
<feature type="compositionally biased region" description="Acidic residues" evidence="2">
    <location>
        <begin position="281"/>
        <end position="297"/>
    </location>
</feature>
<dbReference type="Pfam" id="PF00497">
    <property type="entry name" value="SBP_bac_3"/>
    <property type="match status" value="1"/>
</dbReference>
<dbReference type="PANTHER" id="PTHR35936:SF17">
    <property type="entry name" value="ARGININE-BINDING EXTRACELLULAR PROTEIN ARTP"/>
    <property type="match status" value="1"/>
</dbReference>
<protein>
    <submittedName>
        <fullName evidence="5">Amino acid ABC transporter substrate-binding protein</fullName>
    </submittedName>
</protein>
<evidence type="ECO:0000256" key="3">
    <source>
        <dbReference type="SAM" id="SignalP"/>
    </source>
</evidence>
<dbReference type="KEGG" id="nav:JQS30_07710"/>
<evidence type="ECO:0000256" key="2">
    <source>
        <dbReference type="SAM" id="MobiDB-lite"/>
    </source>
</evidence>
<sequence>MNTKAQPVRRSAAAAAAVALSLGLAACGLGDDEDTLVVCTSIPFHPFEFREGQLDEDEESGEEDRGEVSDIVGFDADMMALLADRTDQDVDWLDVRFESIASSQALNANRCDIAAAALSITEERQAAMGMSDPYFRVDQSLVAPTDSSVNSLEDLDGLQVGVQSGSTGEAYAESVADEYGFTPVSFDNMGQVQQALTAGTVDASFADIVAWSSMIERGGLDLEVKESFETNEYYAFAVQRDNTDLLNEVNAMLAEAFESGEYAEIYERWIGEPYEGGAIDPDADADIDIDDEEDSDE</sequence>
<reference evidence="5" key="1">
    <citation type="submission" date="2021-02" db="EMBL/GenBank/DDBJ databases">
        <title>Natronoglycomyces albus gen. nov., sp. nov, a haloalkaliphilic actinobacterium from a soda solonchak soil.</title>
        <authorList>
            <person name="Sorokin D.Y."/>
            <person name="Khijniak T.V."/>
            <person name="Zakharycheva A.P."/>
            <person name="Boueva O.V."/>
            <person name="Ariskina E.V."/>
            <person name="Hahnke R.L."/>
            <person name="Bunk B."/>
            <person name="Sproer C."/>
            <person name="Schumann P."/>
            <person name="Evtushenko L.I."/>
            <person name="Kublanov I.V."/>
        </authorList>
    </citation>
    <scope>NUCLEOTIDE SEQUENCE</scope>
    <source>
        <strain evidence="5">DSM 106290</strain>
    </source>
</reference>
<feature type="domain" description="Solute-binding protein family 3/N-terminal" evidence="4">
    <location>
        <begin position="35"/>
        <end position="273"/>
    </location>
</feature>
<feature type="region of interest" description="Disordered" evidence="2">
    <location>
        <begin position="274"/>
        <end position="297"/>
    </location>
</feature>
<dbReference type="InterPro" id="IPR001638">
    <property type="entry name" value="Solute-binding_3/MltF_N"/>
</dbReference>